<evidence type="ECO:0000256" key="2">
    <source>
        <dbReference type="SAM" id="Phobius"/>
    </source>
</evidence>
<organism evidence="4 5">
    <name type="scientific">Vespula squamosa</name>
    <name type="common">Southern yellow jacket</name>
    <name type="synonym">Wasp</name>
    <dbReference type="NCBI Taxonomy" id="30214"/>
    <lineage>
        <taxon>Eukaryota</taxon>
        <taxon>Metazoa</taxon>
        <taxon>Ecdysozoa</taxon>
        <taxon>Arthropoda</taxon>
        <taxon>Hexapoda</taxon>
        <taxon>Insecta</taxon>
        <taxon>Pterygota</taxon>
        <taxon>Neoptera</taxon>
        <taxon>Endopterygota</taxon>
        <taxon>Hymenoptera</taxon>
        <taxon>Apocrita</taxon>
        <taxon>Aculeata</taxon>
        <taxon>Vespoidea</taxon>
        <taxon>Vespidae</taxon>
        <taxon>Vespinae</taxon>
        <taxon>Vespula</taxon>
    </lineage>
</organism>
<evidence type="ECO:0000256" key="1">
    <source>
        <dbReference type="SAM" id="MobiDB-lite"/>
    </source>
</evidence>
<accession>A0ABD2A0Q8</accession>
<evidence type="ECO:0000256" key="3">
    <source>
        <dbReference type="SAM" id="SignalP"/>
    </source>
</evidence>
<evidence type="ECO:0000313" key="5">
    <source>
        <dbReference type="Proteomes" id="UP001607302"/>
    </source>
</evidence>
<feature type="region of interest" description="Disordered" evidence="1">
    <location>
        <begin position="284"/>
        <end position="304"/>
    </location>
</feature>
<keyword evidence="3" id="KW-0732">Signal</keyword>
<evidence type="ECO:0000313" key="4">
    <source>
        <dbReference type="EMBL" id="KAL2714212.1"/>
    </source>
</evidence>
<feature type="chain" id="PRO_5044890790" description="CUB domain-containing protein" evidence="3">
    <location>
        <begin position="25"/>
        <end position="339"/>
    </location>
</feature>
<gene>
    <name evidence="4" type="ORF">V1478_016769</name>
</gene>
<protein>
    <recommendedName>
        <fullName evidence="6">CUB domain-containing protein</fullName>
    </recommendedName>
</protein>
<feature type="compositionally biased region" description="Polar residues" evidence="1">
    <location>
        <begin position="284"/>
        <end position="301"/>
    </location>
</feature>
<dbReference type="AlphaFoldDB" id="A0ABD2A0Q8"/>
<comment type="caution">
    <text evidence="4">The sequence shown here is derived from an EMBL/GenBank/DDBJ whole genome shotgun (WGS) entry which is preliminary data.</text>
</comment>
<dbReference type="EMBL" id="JAUDFV010000157">
    <property type="protein sequence ID" value="KAL2714212.1"/>
    <property type="molecule type" value="Genomic_DNA"/>
</dbReference>
<keyword evidence="2" id="KW-0472">Membrane</keyword>
<keyword evidence="5" id="KW-1185">Reference proteome</keyword>
<feature type="signal peptide" evidence="3">
    <location>
        <begin position="1"/>
        <end position="24"/>
    </location>
</feature>
<evidence type="ECO:0008006" key="6">
    <source>
        <dbReference type="Google" id="ProtNLM"/>
    </source>
</evidence>
<keyword evidence="2" id="KW-0812">Transmembrane</keyword>
<reference evidence="4 5" key="1">
    <citation type="journal article" date="2024" name="Ann. Entomol. Soc. Am.">
        <title>Genomic analyses of the southern and eastern yellowjacket wasps (Hymenoptera: Vespidae) reveal evolutionary signatures of social life.</title>
        <authorList>
            <person name="Catto M.A."/>
            <person name="Caine P.B."/>
            <person name="Orr S.E."/>
            <person name="Hunt B.G."/>
            <person name="Goodisman M.A.D."/>
        </authorList>
    </citation>
    <scope>NUCLEOTIDE SEQUENCE [LARGE SCALE GENOMIC DNA]</scope>
    <source>
        <strain evidence="4">233</strain>
        <tissue evidence="4">Head and thorax</tissue>
    </source>
</reference>
<proteinExistence type="predicted"/>
<feature type="transmembrane region" description="Helical" evidence="2">
    <location>
        <begin position="242"/>
        <end position="264"/>
    </location>
</feature>
<name>A0ABD2A0Q8_VESSQ</name>
<sequence>MDQDVTRFIYFIFLTTLLIDLGSCTHYSKYIEYDIEHEKDCHAIGSNKQNKDIAVIVKITLDRGINTDTRCKFVIKANKKDGLIGVIQKMTFRRNKTECVDYVQFKRSDKQETQKFCGNFDRNTTKYYPVPEPENSTYELGSFFSGNTYAEFDMGGELETTIFIAKKGYLFPEKVPTLSIVYTPYKKCKGNILINYTAIDFDSCILQDYFCDGYQNCAPNICQDEATCPNVTDIINSTGTKVTVGAVTTIILCTILFGVCIWACKKKDLLFWSSDCAGPSAHSSLSRSGGQESGSTSNPQVPTAPMLEVVVPPPVLDKDLPPSYDSLFPEQYNSTMQQM</sequence>
<dbReference type="Proteomes" id="UP001607302">
    <property type="component" value="Unassembled WGS sequence"/>
</dbReference>
<keyword evidence="2" id="KW-1133">Transmembrane helix</keyword>